<evidence type="ECO:0000313" key="4">
    <source>
        <dbReference type="Proteomes" id="UP000314980"/>
    </source>
</evidence>
<dbReference type="CDD" id="cd06746">
    <property type="entry name" value="PDZ_SHANK1_3-like"/>
    <property type="match status" value="1"/>
</dbReference>
<reference evidence="3" key="2">
    <citation type="submission" date="2025-08" db="UniProtKB">
        <authorList>
            <consortium name="Ensembl"/>
        </authorList>
    </citation>
    <scope>IDENTIFICATION</scope>
</reference>
<dbReference type="PROSITE" id="PS50106">
    <property type="entry name" value="PDZ"/>
    <property type="match status" value="1"/>
</dbReference>
<dbReference type="InterPro" id="IPR041489">
    <property type="entry name" value="PDZ_6"/>
</dbReference>
<feature type="signal peptide" evidence="1">
    <location>
        <begin position="1"/>
        <end position="18"/>
    </location>
</feature>
<keyword evidence="1" id="KW-0732">Signal</keyword>
<reference evidence="3" key="3">
    <citation type="submission" date="2025-09" db="UniProtKB">
        <authorList>
            <consortium name="Ensembl"/>
        </authorList>
    </citation>
    <scope>IDENTIFICATION</scope>
</reference>
<dbReference type="Ensembl" id="ENSLCAT00010011104.1">
    <property type="protein sequence ID" value="ENSLCAP00010010868.1"/>
    <property type="gene ID" value="ENSLCAG00010005170.1"/>
</dbReference>
<dbReference type="Gene3D" id="2.30.42.10">
    <property type="match status" value="1"/>
</dbReference>
<accession>A0A4W6CBA6</accession>
<proteinExistence type="predicted"/>
<dbReference type="GeneTree" id="ENSGT00940000153561"/>
<dbReference type="GO" id="GO:0045211">
    <property type="term" value="C:postsynaptic membrane"/>
    <property type="evidence" value="ECO:0007669"/>
    <property type="project" value="TreeGrafter"/>
</dbReference>
<dbReference type="GO" id="GO:0014069">
    <property type="term" value="C:postsynaptic density"/>
    <property type="evidence" value="ECO:0007669"/>
    <property type="project" value="TreeGrafter"/>
</dbReference>
<keyword evidence="4" id="KW-1185">Reference proteome</keyword>
<dbReference type="Pfam" id="PF17820">
    <property type="entry name" value="PDZ_6"/>
    <property type="match status" value="1"/>
</dbReference>
<evidence type="ECO:0000313" key="3">
    <source>
        <dbReference type="Ensembl" id="ENSLCAP00010010868.1"/>
    </source>
</evidence>
<evidence type="ECO:0000259" key="2">
    <source>
        <dbReference type="PROSITE" id="PS50106"/>
    </source>
</evidence>
<dbReference type="SUPFAM" id="SSF50156">
    <property type="entry name" value="PDZ domain-like"/>
    <property type="match status" value="1"/>
</dbReference>
<name>A0A4W6CBA6_LATCA</name>
<dbReference type="GO" id="GO:0030160">
    <property type="term" value="F:synaptic receptor adaptor activity"/>
    <property type="evidence" value="ECO:0007669"/>
    <property type="project" value="TreeGrafter"/>
</dbReference>
<dbReference type="Proteomes" id="UP000314980">
    <property type="component" value="Unassembled WGS sequence"/>
</dbReference>
<dbReference type="InterPro" id="IPR051569">
    <property type="entry name" value="SHANK"/>
</dbReference>
<protein>
    <recommendedName>
        <fullName evidence="2">PDZ domain-containing protein</fullName>
    </recommendedName>
</protein>
<dbReference type="GO" id="GO:0035255">
    <property type="term" value="F:ionotropic glutamate receptor binding"/>
    <property type="evidence" value="ECO:0007669"/>
    <property type="project" value="TreeGrafter"/>
</dbReference>
<dbReference type="AlphaFoldDB" id="A0A4W6CBA6"/>
<dbReference type="PANTHER" id="PTHR24135:SF3">
    <property type="entry name" value="SH3 AND MULTIPLE ANKYRIN REPEAT DOMAINS PROTEIN 1"/>
    <property type="match status" value="1"/>
</dbReference>
<dbReference type="PANTHER" id="PTHR24135">
    <property type="entry name" value="SH3 AND MULTIPLE ANKYRIN REPEAT DOMAINS PROTEIN"/>
    <property type="match status" value="1"/>
</dbReference>
<feature type="chain" id="PRO_5021433712" description="PDZ domain-containing protein" evidence="1">
    <location>
        <begin position="19"/>
        <end position="237"/>
    </location>
</feature>
<sequence>MFCTACLFLLFPTLSVLCLLSASDYIIKEKTVLLQKKDSEGFGFVLRGAKAQTPIEEFTPTPAFPALQYLESVDEGGVAWRAGLRMGDFLIEVNGQNVVKVGHRQVVNMIRQGGNSLMVKVVMVTRNPDMEEGSRKKSNKRLSTPAIALRSKSMTSELEEMATETKGRDRRRRRLATAVDDGLNAFHCSFRGSTLSLPAPPLQVTPPRKSVAIHPVLPLSPPASLYLLPPCTPTPLL</sequence>
<reference evidence="4" key="1">
    <citation type="submission" date="2015-09" db="EMBL/GenBank/DDBJ databases">
        <authorList>
            <person name="Sai Rama Sridatta P."/>
        </authorList>
    </citation>
    <scope>NUCLEOTIDE SEQUENCE [LARGE SCALE GENOMIC DNA]</scope>
</reference>
<evidence type="ECO:0000256" key="1">
    <source>
        <dbReference type="SAM" id="SignalP"/>
    </source>
</evidence>
<dbReference type="FunFam" id="2.30.42.10:FF:000018">
    <property type="entry name" value="SH3 and multiple ankyrin repeat domains protein 2"/>
    <property type="match status" value="1"/>
</dbReference>
<dbReference type="InterPro" id="IPR001478">
    <property type="entry name" value="PDZ"/>
</dbReference>
<feature type="domain" description="PDZ" evidence="2">
    <location>
        <begin position="31"/>
        <end position="125"/>
    </location>
</feature>
<dbReference type="InterPro" id="IPR036034">
    <property type="entry name" value="PDZ_sf"/>
</dbReference>
<dbReference type="SMART" id="SM00228">
    <property type="entry name" value="PDZ"/>
    <property type="match status" value="1"/>
</dbReference>
<dbReference type="GO" id="GO:0043197">
    <property type="term" value="C:dendritic spine"/>
    <property type="evidence" value="ECO:0007669"/>
    <property type="project" value="TreeGrafter"/>
</dbReference>
<organism evidence="3 4">
    <name type="scientific">Lates calcarifer</name>
    <name type="common">Barramundi</name>
    <name type="synonym">Holocentrus calcarifer</name>
    <dbReference type="NCBI Taxonomy" id="8187"/>
    <lineage>
        <taxon>Eukaryota</taxon>
        <taxon>Metazoa</taxon>
        <taxon>Chordata</taxon>
        <taxon>Craniata</taxon>
        <taxon>Vertebrata</taxon>
        <taxon>Euteleostomi</taxon>
        <taxon>Actinopterygii</taxon>
        <taxon>Neopterygii</taxon>
        <taxon>Teleostei</taxon>
        <taxon>Neoteleostei</taxon>
        <taxon>Acanthomorphata</taxon>
        <taxon>Carangaria</taxon>
        <taxon>Carangaria incertae sedis</taxon>
        <taxon>Centropomidae</taxon>
        <taxon>Lates</taxon>
    </lineage>
</organism>